<dbReference type="Proteomes" id="UP000676565">
    <property type="component" value="Unassembled WGS sequence"/>
</dbReference>
<dbReference type="Pfam" id="PF12679">
    <property type="entry name" value="ABC2_membrane_2"/>
    <property type="match status" value="1"/>
</dbReference>
<dbReference type="EMBL" id="JAGKQQ010000001">
    <property type="protein sequence ID" value="MBP3959463.1"/>
    <property type="molecule type" value="Genomic_DNA"/>
</dbReference>
<feature type="transmembrane region" description="Helical" evidence="1">
    <location>
        <begin position="137"/>
        <end position="158"/>
    </location>
</feature>
<dbReference type="PANTHER" id="PTHR37305">
    <property type="entry name" value="INTEGRAL MEMBRANE PROTEIN-RELATED"/>
    <property type="match status" value="1"/>
</dbReference>
<dbReference type="PANTHER" id="PTHR37305:SF1">
    <property type="entry name" value="MEMBRANE PROTEIN"/>
    <property type="match status" value="1"/>
</dbReference>
<evidence type="ECO:0000313" key="2">
    <source>
        <dbReference type="EMBL" id="MBP3959463.1"/>
    </source>
</evidence>
<accession>A0ABS5C0M7</accession>
<proteinExistence type="predicted"/>
<feature type="transmembrane region" description="Helical" evidence="1">
    <location>
        <begin position="12"/>
        <end position="32"/>
    </location>
</feature>
<sequence length="324" mass="35493">MTFILVRKLLRDVRPAFIAVSIILFAFATLWVKITQRVTTEIAPMFKIVSTVAMGDPKRFENLMMRGPTKVSQAALGWGEINFERPTEFLSIGMLHPVLLVLCVVWCVGRGAGAVAGELDRGTMELLMSQPVPRNRLLLAHFIVDCVVLPALCLAFFAGTQFGLATAGPFVPNYAALDEIPQLKNFPRDTTPLEVSGMGEIPGLVNTLALMFAISGMTLAMSAFGRSRWKVVGLAVLVLVVMFVGNTIGQLWEPAGFLRPFTFFYYYQPQRAMIADAWTIDLNKTWNLGSSFSVPAVGVLFAVGAAGYAIALRVFTRRDLPAPL</sequence>
<feature type="transmembrane region" description="Helical" evidence="1">
    <location>
        <begin position="231"/>
        <end position="252"/>
    </location>
</feature>
<evidence type="ECO:0000256" key="1">
    <source>
        <dbReference type="SAM" id="Phobius"/>
    </source>
</evidence>
<keyword evidence="1" id="KW-1133">Transmembrane helix</keyword>
<feature type="transmembrane region" description="Helical" evidence="1">
    <location>
        <begin position="94"/>
        <end position="116"/>
    </location>
</feature>
<keyword evidence="3" id="KW-1185">Reference proteome</keyword>
<dbReference type="RefSeq" id="WP_210660122.1">
    <property type="nucleotide sequence ID" value="NZ_JAGKQQ010000001.1"/>
</dbReference>
<gene>
    <name evidence="2" type="ORF">J8F10_29820</name>
</gene>
<comment type="caution">
    <text evidence="2">The sequence shown here is derived from an EMBL/GenBank/DDBJ whole genome shotgun (WGS) entry which is preliminary data.</text>
</comment>
<protein>
    <submittedName>
        <fullName evidence="2">ABC transporter permease subunit</fullName>
    </submittedName>
</protein>
<feature type="transmembrane region" description="Helical" evidence="1">
    <location>
        <begin position="292"/>
        <end position="315"/>
    </location>
</feature>
<keyword evidence="1" id="KW-0812">Transmembrane</keyword>
<evidence type="ECO:0000313" key="3">
    <source>
        <dbReference type="Proteomes" id="UP000676565"/>
    </source>
</evidence>
<name>A0ABS5C0M7_9BACT</name>
<organism evidence="2 3">
    <name type="scientific">Gemmata palustris</name>
    <dbReference type="NCBI Taxonomy" id="2822762"/>
    <lineage>
        <taxon>Bacteria</taxon>
        <taxon>Pseudomonadati</taxon>
        <taxon>Planctomycetota</taxon>
        <taxon>Planctomycetia</taxon>
        <taxon>Gemmatales</taxon>
        <taxon>Gemmataceae</taxon>
        <taxon>Gemmata</taxon>
    </lineage>
</organism>
<keyword evidence="1" id="KW-0472">Membrane</keyword>
<reference evidence="2 3" key="1">
    <citation type="submission" date="2021-04" db="EMBL/GenBank/DDBJ databases">
        <authorList>
            <person name="Ivanova A."/>
        </authorList>
    </citation>
    <scope>NUCLEOTIDE SEQUENCE [LARGE SCALE GENOMIC DNA]</scope>
    <source>
        <strain evidence="2 3">G18</strain>
    </source>
</reference>
<feature type="transmembrane region" description="Helical" evidence="1">
    <location>
        <begin position="203"/>
        <end position="224"/>
    </location>
</feature>